<sequence length="210" mass="24011">MLGTTIKVGAGVAVLTAVSASSYFIRGYYNTERITHRITNGGMTLLTSWDDDKEWLKRWKEYLNGDKNVWQLADYAQAKANSNVVPKSFKNKCSDSAYLAIEGNESLFSQVKDYCTKSFKITDLLKEEKVTLLKQGDSNDLWKAAWGKYLNDNKNSNPLEIDKWNLSITKNKNNLPSDYSSKCINTQGREVRTKRDQHFISVKNWCTQIN</sequence>
<evidence type="ECO:0000313" key="1">
    <source>
        <dbReference type="EMBL" id="OAL09790.1"/>
    </source>
</evidence>
<dbReference type="STRING" id="432608.A6V39_05025"/>
<dbReference type="RefSeq" id="WP_187150642.1">
    <property type="nucleotide sequence ID" value="NZ_LWUJ01000014.1"/>
</dbReference>
<gene>
    <name evidence="1" type="ORF">A6V39_05025</name>
</gene>
<accession>A0A1A9QDL5</accession>
<dbReference type="Proteomes" id="UP000077623">
    <property type="component" value="Unassembled WGS sequence"/>
</dbReference>
<protein>
    <submittedName>
        <fullName evidence="1">Uncharacterized protein</fullName>
    </submittedName>
</protein>
<comment type="caution">
    <text evidence="1">The sequence shown here is derived from an EMBL/GenBank/DDBJ whole genome shotgun (WGS) entry which is preliminary data.</text>
</comment>
<keyword evidence="2" id="KW-1185">Reference proteome</keyword>
<reference evidence="2" key="1">
    <citation type="submission" date="2016-04" db="EMBL/GenBank/DDBJ databases">
        <authorList>
            <person name="Quiroz-Castaneda R.E."/>
            <person name="Martinez-Ocampo F."/>
        </authorList>
    </citation>
    <scope>NUCLEOTIDE SEQUENCE [LARGE SCALE GENOMIC DNA]</scope>
    <source>
        <strain evidence="2">INIFAP01</strain>
    </source>
</reference>
<dbReference type="EMBL" id="LWUJ01000014">
    <property type="protein sequence ID" value="OAL09790.1"/>
    <property type="molecule type" value="Genomic_DNA"/>
</dbReference>
<proteinExistence type="predicted"/>
<evidence type="ECO:0000313" key="2">
    <source>
        <dbReference type="Proteomes" id="UP000077623"/>
    </source>
</evidence>
<dbReference type="AlphaFoldDB" id="A0A1A9QDL5"/>
<organism evidence="1 2">
    <name type="scientific">Candidatus Mycoplasma haematobovis</name>
    <dbReference type="NCBI Taxonomy" id="432608"/>
    <lineage>
        <taxon>Bacteria</taxon>
        <taxon>Bacillati</taxon>
        <taxon>Mycoplasmatota</taxon>
        <taxon>Mollicutes</taxon>
        <taxon>Mycoplasmataceae</taxon>
        <taxon>Mycoplasma</taxon>
    </lineage>
</organism>
<name>A0A1A9QDL5_9MOLU</name>